<keyword evidence="3" id="KW-1185">Reference proteome</keyword>
<gene>
    <name evidence="2" type="ORF">EB796_018114</name>
</gene>
<evidence type="ECO:0000256" key="1">
    <source>
        <dbReference type="SAM" id="MobiDB-lite"/>
    </source>
</evidence>
<comment type="caution">
    <text evidence="2">The sequence shown here is derived from an EMBL/GenBank/DDBJ whole genome shotgun (WGS) entry which is preliminary data.</text>
</comment>
<feature type="compositionally biased region" description="Polar residues" evidence="1">
    <location>
        <begin position="85"/>
        <end position="98"/>
    </location>
</feature>
<sequence length="225" mass="24946">MPTPKSLDLDSHMMQTDQLLSHSHAWLDQDNYSNTTFDLDIARLEYTWSQVRDELSNLAREYSLEEVEADLTRDLSAQGGDGFSPSPNSSYIPRSQLLSRRRTDPDGEQGHQPKQKRRFVPHLTWQYRAVIKSNVKFKDRTPRGSILGSEASESGSVYSDPLFSVRRRRDSQSSSSLSLPTVIGVSCVGVGSAGGSYTSLPSPASDGGRFQAITATYISPYSSVY</sequence>
<evidence type="ECO:0000313" key="3">
    <source>
        <dbReference type="Proteomes" id="UP000593567"/>
    </source>
</evidence>
<accession>A0A7J7JD58</accession>
<name>A0A7J7JD58_BUGNE</name>
<reference evidence="2" key="1">
    <citation type="submission" date="2020-06" db="EMBL/GenBank/DDBJ databases">
        <title>Draft genome of Bugula neritina, a colonial animal packing powerful symbionts and potential medicines.</title>
        <authorList>
            <person name="Rayko M."/>
        </authorList>
    </citation>
    <scope>NUCLEOTIDE SEQUENCE [LARGE SCALE GENOMIC DNA]</scope>
    <source>
        <strain evidence="2">Kwan_BN1</strain>
    </source>
</reference>
<protein>
    <submittedName>
        <fullName evidence="2">Uncharacterized protein</fullName>
    </submittedName>
</protein>
<dbReference type="AlphaFoldDB" id="A0A7J7JD58"/>
<feature type="compositionally biased region" description="Basic and acidic residues" evidence="1">
    <location>
        <begin position="101"/>
        <end position="111"/>
    </location>
</feature>
<proteinExistence type="predicted"/>
<dbReference type="EMBL" id="VXIV02002695">
    <property type="protein sequence ID" value="KAF6023576.1"/>
    <property type="molecule type" value="Genomic_DNA"/>
</dbReference>
<feature type="region of interest" description="Disordered" evidence="1">
    <location>
        <begin position="75"/>
        <end position="118"/>
    </location>
</feature>
<dbReference type="Proteomes" id="UP000593567">
    <property type="component" value="Unassembled WGS sequence"/>
</dbReference>
<evidence type="ECO:0000313" key="2">
    <source>
        <dbReference type="EMBL" id="KAF6023576.1"/>
    </source>
</evidence>
<organism evidence="2 3">
    <name type="scientific">Bugula neritina</name>
    <name type="common">Brown bryozoan</name>
    <name type="synonym">Sertularia neritina</name>
    <dbReference type="NCBI Taxonomy" id="10212"/>
    <lineage>
        <taxon>Eukaryota</taxon>
        <taxon>Metazoa</taxon>
        <taxon>Spiralia</taxon>
        <taxon>Lophotrochozoa</taxon>
        <taxon>Bryozoa</taxon>
        <taxon>Gymnolaemata</taxon>
        <taxon>Cheilostomatida</taxon>
        <taxon>Flustrina</taxon>
        <taxon>Buguloidea</taxon>
        <taxon>Bugulidae</taxon>
        <taxon>Bugula</taxon>
    </lineage>
</organism>